<accession>A0A9W8JT80</accession>
<dbReference type="AlphaFoldDB" id="A0A9W8JT80"/>
<dbReference type="PANTHER" id="PTHR15549">
    <property type="entry name" value="PAIRED IMMUNOGLOBULIN-LIKE TYPE 2 RECEPTOR"/>
    <property type="match status" value="1"/>
</dbReference>
<evidence type="ECO:0000256" key="4">
    <source>
        <dbReference type="ARBA" id="ARBA00023136"/>
    </source>
</evidence>
<dbReference type="Gene3D" id="1.20.5.510">
    <property type="entry name" value="Single helix bin"/>
    <property type="match status" value="1"/>
</dbReference>
<dbReference type="GO" id="GO:0071944">
    <property type="term" value="C:cell periphery"/>
    <property type="evidence" value="ECO:0007669"/>
    <property type="project" value="UniProtKB-ARBA"/>
</dbReference>
<dbReference type="Proteomes" id="UP001148786">
    <property type="component" value="Unassembled WGS sequence"/>
</dbReference>
<dbReference type="Gene3D" id="2.60.120.260">
    <property type="entry name" value="Galactose-binding domain-like"/>
    <property type="match status" value="2"/>
</dbReference>
<protein>
    <submittedName>
        <fullName evidence="7">Uncharacterized protein</fullName>
    </submittedName>
</protein>
<keyword evidence="3 6" id="KW-1133">Transmembrane helix</keyword>
<gene>
    <name evidence="7" type="ORF">NLJ89_g9183</name>
</gene>
<sequence length="390" mass="42432">MSRSSTSSKLSIILDDKRVDAVTLGPNPCFCSKWEGPLGTLQARFQGTSIAFFGVTPPANLSQNLTIAIDNDAPYNSSYSDPNPQTYRQWYQSPQLPDGAHTVALSNLVGTSFDFAVVNVGPDTPLVGQPVIADNDDTGFSFDGTWQRNLAGFNSGPNADGFAFHNSTHDTWSVGSSFTYRFTGKSAAVYGIFTWANLGLLSLTFTLDGAPLSKDFRVNSDTPQFIAEIGQQQNFLFHSYDFLESTNHTLVVNVTQCVNQTFSFDYITYTPTFATLADMPSLSQDGGDSNDNTGGQSSTSKKTSTAAIVGGAVAGVIILLLMLGLAFLFRRRRKTKRSSIAKYHPLDPFTHRRAEATAIPLVQQTSPPGTSSTYHDDGMERRQSPFLMRS</sequence>
<dbReference type="GO" id="GO:0016020">
    <property type="term" value="C:membrane"/>
    <property type="evidence" value="ECO:0007669"/>
    <property type="project" value="UniProtKB-SubCell"/>
</dbReference>
<dbReference type="EMBL" id="JANKHO010001379">
    <property type="protein sequence ID" value="KAJ3501790.1"/>
    <property type="molecule type" value="Genomic_DNA"/>
</dbReference>
<organism evidence="7 8">
    <name type="scientific">Agrocybe chaxingu</name>
    <dbReference type="NCBI Taxonomy" id="84603"/>
    <lineage>
        <taxon>Eukaryota</taxon>
        <taxon>Fungi</taxon>
        <taxon>Dikarya</taxon>
        <taxon>Basidiomycota</taxon>
        <taxon>Agaricomycotina</taxon>
        <taxon>Agaricomycetes</taxon>
        <taxon>Agaricomycetidae</taxon>
        <taxon>Agaricales</taxon>
        <taxon>Agaricineae</taxon>
        <taxon>Strophariaceae</taxon>
        <taxon>Agrocybe</taxon>
    </lineage>
</organism>
<keyword evidence="2 6" id="KW-0812">Transmembrane</keyword>
<evidence type="ECO:0000256" key="2">
    <source>
        <dbReference type="ARBA" id="ARBA00022692"/>
    </source>
</evidence>
<comment type="caution">
    <text evidence="7">The sequence shown here is derived from an EMBL/GenBank/DDBJ whole genome shotgun (WGS) entry which is preliminary data.</text>
</comment>
<feature type="compositionally biased region" description="Basic and acidic residues" evidence="5">
    <location>
        <begin position="374"/>
        <end position="383"/>
    </location>
</feature>
<keyword evidence="4 6" id="KW-0472">Membrane</keyword>
<keyword evidence="8" id="KW-1185">Reference proteome</keyword>
<feature type="compositionally biased region" description="Polar residues" evidence="5">
    <location>
        <begin position="362"/>
        <end position="373"/>
    </location>
</feature>
<dbReference type="OrthoDB" id="2756615at2759"/>
<proteinExistence type="predicted"/>
<feature type="compositionally biased region" description="Low complexity" evidence="5">
    <location>
        <begin position="293"/>
        <end position="302"/>
    </location>
</feature>
<evidence type="ECO:0000256" key="1">
    <source>
        <dbReference type="ARBA" id="ARBA00004167"/>
    </source>
</evidence>
<feature type="transmembrane region" description="Helical" evidence="6">
    <location>
        <begin position="187"/>
        <end position="207"/>
    </location>
</feature>
<evidence type="ECO:0000256" key="3">
    <source>
        <dbReference type="ARBA" id="ARBA00022989"/>
    </source>
</evidence>
<name>A0A9W8JT80_9AGAR</name>
<dbReference type="InterPro" id="IPR051694">
    <property type="entry name" value="Immunoregulatory_rcpt-like"/>
</dbReference>
<feature type="region of interest" description="Disordered" evidence="5">
    <location>
        <begin position="358"/>
        <end position="390"/>
    </location>
</feature>
<feature type="region of interest" description="Disordered" evidence="5">
    <location>
        <begin position="281"/>
        <end position="302"/>
    </location>
</feature>
<evidence type="ECO:0000313" key="7">
    <source>
        <dbReference type="EMBL" id="KAJ3501790.1"/>
    </source>
</evidence>
<feature type="transmembrane region" description="Helical" evidence="6">
    <location>
        <begin position="306"/>
        <end position="329"/>
    </location>
</feature>
<evidence type="ECO:0000256" key="6">
    <source>
        <dbReference type="SAM" id="Phobius"/>
    </source>
</evidence>
<comment type="subcellular location">
    <subcellularLocation>
        <location evidence="1">Membrane</location>
        <topology evidence="1">Single-pass membrane protein</topology>
    </subcellularLocation>
</comment>
<feature type="compositionally biased region" description="Polar residues" evidence="5">
    <location>
        <begin position="281"/>
        <end position="292"/>
    </location>
</feature>
<evidence type="ECO:0000256" key="5">
    <source>
        <dbReference type="SAM" id="MobiDB-lite"/>
    </source>
</evidence>
<evidence type="ECO:0000313" key="8">
    <source>
        <dbReference type="Proteomes" id="UP001148786"/>
    </source>
</evidence>
<reference evidence="7" key="1">
    <citation type="submission" date="2022-07" db="EMBL/GenBank/DDBJ databases">
        <title>Genome Sequence of Agrocybe chaxingu.</title>
        <authorList>
            <person name="Buettner E."/>
        </authorList>
    </citation>
    <scope>NUCLEOTIDE SEQUENCE</scope>
    <source>
        <strain evidence="7">MP-N11</strain>
    </source>
</reference>